<sequence>MCLLWLLRSLLSAMIMVYILILRKTVVVTIINSFRSLSCCYLRTFHNVKGANNWNLVHRGSVHVAVQRDCTSRNEMQISDAGVACEEV</sequence>
<feature type="transmembrane region" description="Helical" evidence="1">
    <location>
        <begin position="6"/>
        <end position="22"/>
    </location>
</feature>
<dbReference type="AlphaFoldDB" id="A0A3Q7G6V7"/>
<protein>
    <submittedName>
        <fullName evidence="2">Uncharacterized protein</fullName>
    </submittedName>
</protein>
<dbReference type="EnsemblPlants" id="Solyc04g072370.2.1">
    <property type="protein sequence ID" value="Solyc04g072370.2.1"/>
    <property type="gene ID" value="Solyc04g072370.2"/>
</dbReference>
<dbReference type="Gramene" id="Solyc04g072370.2.1">
    <property type="protein sequence ID" value="Solyc04g072370.2.1"/>
    <property type="gene ID" value="Solyc04g072370.2"/>
</dbReference>
<organism evidence="2">
    <name type="scientific">Solanum lycopersicum</name>
    <name type="common">Tomato</name>
    <name type="synonym">Lycopersicon esculentum</name>
    <dbReference type="NCBI Taxonomy" id="4081"/>
    <lineage>
        <taxon>Eukaryota</taxon>
        <taxon>Viridiplantae</taxon>
        <taxon>Streptophyta</taxon>
        <taxon>Embryophyta</taxon>
        <taxon>Tracheophyta</taxon>
        <taxon>Spermatophyta</taxon>
        <taxon>Magnoliopsida</taxon>
        <taxon>eudicotyledons</taxon>
        <taxon>Gunneridae</taxon>
        <taxon>Pentapetalae</taxon>
        <taxon>asterids</taxon>
        <taxon>lamiids</taxon>
        <taxon>Solanales</taxon>
        <taxon>Solanaceae</taxon>
        <taxon>Solanoideae</taxon>
        <taxon>Solaneae</taxon>
        <taxon>Solanum</taxon>
        <taxon>Solanum subgen. Lycopersicon</taxon>
    </lineage>
</organism>
<evidence type="ECO:0000313" key="3">
    <source>
        <dbReference type="Proteomes" id="UP000004994"/>
    </source>
</evidence>
<evidence type="ECO:0000256" key="1">
    <source>
        <dbReference type="SAM" id="Phobius"/>
    </source>
</evidence>
<dbReference type="PaxDb" id="4081-Solyc04g072370.1.1"/>
<proteinExistence type="predicted"/>
<name>A0A3Q7G6V7_SOLLC</name>
<evidence type="ECO:0000313" key="2">
    <source>
        <dbReference type="EnsemblPlants" id="Solyc04g072370.2.1"/>
    </source>
</evidence>
<dbReference type="Proteomes" id="UP000004994">
    <property type="component" value="Chromosome 4"/>
</dbReference>
<reference evidence="2" key="1">
    <citation type="journal article" date="2012" name="Nature">
        <title>The tomato genome sequence provides insights into fleshy fruit evolution.</title>
        <authorList>
            <consortium name="Tomato Genome Consortium"/>
        </authorList>
    </citation>
    <scope>NUCLEOTIDE SEQUENCE [LARGE SCALE GENOMIC DNA]</scope>
    <source>
        <strain evidence="2">cv. Heinz 1706</strain>
    </source>
</reference>
<keyword evidence="1" id="KW-0812">Transmembrane</keyword>
<keyword evidence="1" id="KW-0472">Membrane</keyword>
<reference evidence="2" key="2">
    <citation type="submission" date="2019-01" db="UniProtKB">
        <authorList>
            <consortium name="EnsemblPlants"/>
        </authorList>
    </citation>
    <scope>IDENTIFICATION</scope>
    <source>
        <strain evidence="2">cv. Heinz 1706</strain>
    </source>
</reference>
<accession>A0A3Q7G6V7</accession>
<keyword evidence="3" id="KW-1185">Reference proteome</keyword>
<dbReference type="InParanoid" id="A0A3Q7G6V7"/>
<keyword evidence="1" id="KW-1133">Transmembrane helix</keyword>